<name>A0A8H1L374_9ACTN</name>
<dbReference type="AlphaFoldDB" id="A0A8H1L374"/>
<dbReference type="GeneID" id="75181741"/>
<reference evidence="1 2" key="1">
    <citation type="submission" date="2018-10" db="EMBL/GenBank/DDBJ databases">
        <title>Isolation of pseudouridimycin from Streptomyces albus DSM 40763.</title>
        <authorList>
            <person name="Rosenqvist P."/>
            <person name="Metsae-Ketelae M."/>
            <person name="Virta P."/>
        </authorList>
    </citation>
    <scope>NUCLEOTIDE SEQUENCE [LARGE SCALE GENOMIC DNA]</scope>
    <source>
        <strain evidence="1 2">DSM 40763</strain>
    </source>
</reference>
<dbReference type="RefSeq" id="WP_031176125.1">
    <property type="nucleotide sequence ID" value="NZ_BBQG01000019.1"/>
</dbReference>
<gene>
    <name evidence="1" type="ORF">D8771_32320</name>
</gene>
<protein>
    <submittedName>
        <fullName evidence="1">Uncharacterized protein</fullName>
    </submittedName>
</protein>
<evidence type="ECO:0000313" key="2">
    <source>
        <dbReference type="Proteomes" id="UP000298111"/>
    </source>
</evidence>
<evidence type="ECO:0000313" key="1">
    <source>
        <dbReference type="EMBL" id="TGG75687.1"/>
    </source>
</evidence>
<dbReference type="Proteomes" id="UP000298111">
    <property type="component" value="Unassembled WGS sequence"/>
</dbReference>
<accession>A0A8H1L374</accession>
<sequence>MSRALRAARRLAAHEARSLSSIPLWLARRRAGVGPGDLAAPYSAAQAATLLGLGFVCVVETVVLALLVTSPPVHAVLLVVDGYGLLTVTGPHAACVVRPHVVHPDGSLRLRYGALLDVAIPAGLIASACVDRRFDGGQPAVSEETLTVPVGGQTSVTVQLTGPVTFRRPLGAVGTARTLRLHTEEPDAMVRALLRGRARESRPVPPGER</sequence>
<proteinExistence type="predicted"/>
<comment type="caution">
    <text evidence="1">The sequence shown here is derived from an EMBL/GenBank/DDBJ whole genome shotgun (WGS) entry which is preliminary data.</text>
</comment>
<organism evidence="1 2">
    <name type="scientific">Streptomyces albus</name>
    <dbReference type="NCBI Taxonomy" id="1888"/>
    <lineage>
        <taxon>Bacteria</taxon>
        <taxon>Bacillati</taxon>
        <taxon>Actinomycetota</taxon>
        <taxon>Actinomycetes</taxon>
        <taxon>Kitasatosporales</taxon>
        <taxon>Streptomycetaceae</taxon>
        <taxon>Streptomyces</taxon>
    </lineage>
</organism>
<dbReference type="EMBL" id="RCIY01000114">
    <property type="protein sequence ID" value="TGG75687.1"/>
    <property type="molecule type" value="Genomic_DNA"/>
</dbReference>